<dbReference type="InterPro" id="IPR019642">
    <property type="entry name" value="DUF2507"/>
</dbReference>
<gene>
    <name evidence="1" type="ORF">FC75_GL001694</name>
</gene>
<dbReference type="InterPro" id="IPR024096">
    <property type="entry name" value="NO_sig/Golgi_transp_ligand-bd"/>
</dbReference>
<dbReference type="Pfam" id="PF10702">
    <property type="entry name" value="DUF2507"/>
    <property type="match status" value="1"/>
</dbReference>
<accession>A0A0R2F456</accession>
<organism evidence="1 2">
    <name type="scientific">Lacticaseibacillus camelliae DSM 22697 = JCM 13995</name>
    <dbReference type="NCBI Taxonomy" id="1423730"/>
    <lineage>
        <taxon>Bacteria</taxon>
        <taxon>Bacillati</taxon>
        <taxon>Bacillota</taxon>
        <taxon>Bacilli</taxon>
        <taxon>Lactobacillales</taxon>
        <taxon>Lactobacillaceae</taxon>
        <taxon>Lacticaseibacillus</taxon>
    </lineage>
</organism>
<dbReference type="PATRIC" id="fig|1423730.4.peg.1771"/>
<sequence length="157" mass="17345">MLMAKGTYKDLLSMQADGPLFGQLMLRDLLLPDLLGQETANIAYWAGRDLARKLPVTEEDLTKLFAQVGFGTLTPTTAKKQERHYLLTGTVVETRIANFDHPDFRLEAGFLAQSLQQILGIVVEANPSVDAHKRQVDLTVALDPKSEQPVSPTSLQL</sequence>
<proteinExistence type="predicted"/>
<dbReference type="Proteomes" id="UP000050865">
    <property type="component" value="Unassembled WGS sequence"/>
</dbReference>
<protein>
    <submittedName>
        <fullName evidence="1">Hydrocarbon binding protein</fullName>
    </submittedName>
</protein>
<dbReference type="Gene3D" id="3.30.1380.20">
    <property type="entry name" value="Trafficking protein particle complex subunit 3"/>
    <property type="match status" value="1"/>
</dbReference>
<reference evidence="1 2" key="1">
    <citation type="journal article" date="2015" name="Genome Announc.">
        <title>Expanding the biotechnology potential of lactobacilli through comparative genomics of 213 strains and associated genera.</title>
        <authorList>
            <person name="Sun Z."/>
            <person name="Harris H.M."/>
            <person name="McCann A."/>
            <person name="Guo C."/>
            <person name="Argimon S."/>
            <person name="Zhang W."/>
            <person name="Yang X."/>
            <person name="Jeffery I.B."/>
            <person name="Cooney J.C."/>
            <person name="Kagawa T.F."/>
            <person name="Liu W."/>
            <person name="Song Y."/>
            <person name="Salvetti E."/>
            <person name="Wrobel A."/>
            <person name="Rasinkangas P."/>
            <person name="Parkhill J."/>
            <person name="Rea M.C."/>
            <person name="O'Sullivan O."/>
            <person name="Ritari J."/>
            <person name="Douillard F.P."/>
            <person name="Paul Ross R."/>
            <person name="Yang R."/>
            <person name="Briner A.E."/>
            <person name="Felis G.E."/>
            <person name="de Vos W.M."/>
            <person name="Barrangou R."/>
            <person name="Klaenhammer T.R."/>
            <person name="Caufield P.W."/>
            <person name="Cui Y."/>
            <person name="Zhang H."/>
            <person name="O'Toole P.W."/>
        </authorList>
    </citation>
    <scope>NUCLEOTIDE SEQUENCE [LARGE SCALE GENOMIC DNA]</scope>
    <source>
        <strain evidence="1 2">DSM 22697</strain>
    </source>
</reference>
<comment type="caution">
    <text evidence="1">The sequence shown here is derived from an EMBL/GenBank/DDBJ whole genome shotgun (WGS) entry which is preliminary data.</text>
</comment>
<dbReference type="EMBL" id="AYZJ01000029">
    <property type="protein sequence ID" value="KRN23054.1"/>
    <property type="molecule type" value="Genomic_DNA"/>
</dbReference>
<dbReference type="SUPFAM" id="SSF111126">
    <property type="entry name" value="Ligand-binding domain in the NO signalling and Golgi transport"/>
    <property type="match status" value="1"/>
</dbReference>
<evidence type="ECO:0000313" key="1">
    <source>
        <dbReference type="EMBL" id="KRN23054.1"/>
    </source>
</evidence>
<evidence type="ECO:0000313" key="2">
    <source>
        <dbReference type="Proteomes" id="UP000050865"/>
    </source>
</evidence>
<dbReference type="AlphaFoldDB" id="A0A0R2F456"/>
<name>A0A0R2F456_9LACO</name>
<dbReference type="STRING" id="1423730.FC75_GL001694"/>
<keyword evidence="2" id="KW-1185">Reference proteome</keyword>